<evidence type="ECO:0000313" key="6">
    <source>
        <dbReference type="Proteomes" id="UP000013827"/>
    </source>
</evidence>
<keyword evidence="6" id="KW-1185">Reference proteome</keyword>
<dbReference type="RefSeq" id="XP_005792319.1">
    <property type="nucleotide sequence ID" value="XM_005792262.1"/>
</dbReference>
<dbReference type="AlphaFoldDB" id="A0A0D3KVV5"/>
<organism evidence="5 6">
    <name type="scientific">Emiliania huxleyi (strain CCMP1516)</name>
    <dbReference type="NCBI Taxonomy" id="280463"/>
    <lineage>
        <taxon>Eukaryota</taxon>
        <taxon>Haptista</taxon>
        <taxon>Haptophyta</taxon>
        <taxon>Prymnesiophyceae</taxon>
        <taxon>Isochrysidales</taxon>
        <taxon>Noelaerhabdaceae</taxon>
        <taxon>Emiliania</taxon>
    </lineage>
</organism>
<dbReference type="GeneID" id="17285162"/>
<keyword evidence="3" id="KW-0472">Membrane</keyword>
<feature type="region of interest" description="Disordered" evidence="4">
    <location>
        <begin position="29"/>
        <end position="50"/>
    </location>
</feature>
<evidence type="ECO:0008006" key="7">
    <source>
        <dbReference type="Google" id="ProtNLM"/>
    </source>
</evidence>
<dbReference type="Gene3D" id="1.50.40.10">
    <property type="entry name" value="Mitochondrial carrier domain"/>
    <property type="match status" value="1"/>
</dbReference>
<reference evidence="5" key="2">
    <citation type="submission" date="2024-10" db="UniProtKB">
        <authorList>
            <consortium name="EnsemblProtists"/>
        </authorList>
    </citation>
    <scope>IDENTIFICATION</scope>
</reference>
<dbReference type="Proteomes" id="UP000013827">
    <property type="component" value="Unassembled WGS sequence"/>
</dbReference>
<name>A0A0D3KVV5_EMIH1</name>
<dbReference type="KEGG" id="ehx:EMIHUDRAFT_446822"/>
<reference evidence="6" key="1">
    <citation type="journal article" date="2013" name="Nature">
        <title>Pan genome of the phytoplankton Emiliania underpins its global distribution.</title>
        <authorList>
            <person name="Read B.A."/>
            <person name="Kegel J."/>
            <person name="Klute M.J."/>
            <person name="Kuo A."/>
            <person name="Lefebvre S.C."/>
            <person name="Maumus F."/>
            <person name="Mayer C."/>
            <person name="Miller J."/>
            <person name="Monier A."/>
            <person name="Salamov A."/>
            <person name="Young J."/>
            <person name="Aguilar M."/>
            <person name="Claverie J.M."/>
            <person name="Frickenhaus S."/>
            <person name="Gonzalez K."/>
            <person name="Herman E.K."/>
            <person name="Lin Y.C."/>
            <person name="Napier J."/>
            <person name="Ogata H."/>
            <person name="Sarno A.F."/>
            <person name="Shmutz J."/>
            <person name="Schroeder D."/>
            <person name="de Vargas C."/>
            <person name="Verret F."/>
            <person name="von Dassow P."/>
            <person name="Valentin K."/>
            <person name="Van de Peer Y."/>
            <person name="Wheeler G."/>
            <person name="Dacks J.B."/>
            <person name="Delwiche C.F."/>
            <person name="Dyhrman S.T."/>
            <person name="Glockner G."/>
            <person name="John U."/>
            <person name="Richards T."/>
            <person name="Worden A.Z."/>
            <person name="Zhang X."/>
            <person name="Grigoriev I.V."/>
            <person name="Allen A.E."/>
            <person name="Bidle K."/>
            <person name="Borodovsky M."/>
            <person name="Bowler C."/>
            <person name="Brownlee C."/>
            <person name="Cock J.M."/>
            <person name="Elias M."/>
            <person name="Gladyshev V.N."/>
            <person name="Groth M."/>
            <person name="Guda C."/>
            <person name="Hadaegh A."/>
            <person name="Iglesias-Rodriguez M.D."/>
            <person name="Jenkins J."/>
            <person name="Jones B.M."/>
            <person name="Lawson T."/>
            <person name="Leese F."/>
            <person name="Lindquist E."/>
            <person name="Lobanov A."/>
            <person name="Lomsadze A."/>
            <person name="Malik S.B."/>
            <person name="Marsh M.E."/>
            <person name="Mackinder L."/>
            <person name="Mock T."/>
            <person name="Mueller-Roeber B."/>
            <person name="Pagarete A."/>
            <person name="Parker M."/>
            <person name="Probert I."/>
            <person name="Quesneville H."/>
            <person name="Raines C."/>
            <person name="Rensing S.A."/>
            <person name="Riano-Pachon D.M."/>
            <person name="Richier S."/>
            <person name="Rokitta S."/>
            <person name="Shiraiwa Y."/>
            <person name="Soanes D.M."/>
            <person name="van der Giezen M."/>
            <person name="Wahlund T.M."/>
            <person name="Williams B."/>
            <person name="Wilson W."/>
            <person name="Wolfe G."/>
            <person name="Wurch L.L."/>
        </authorList>
    </citation>
    <scope>NUCLEOTIDE SEQUENCE</scope>
</reference>
<sequence length="107" mass="12199">MVRIAREEGVRRGLYKGFGLSLFKATAREWPRPRSPERSPEIARDRTRSPEMPEVTCARFKVAPSSAVTFVAYEACFRALTRLAESWEREELLRAQLELEAPDTATA</sequence>
<evidence type="ECO:0000256" key="2">
    <source>
        <dbReference type="ARBA" id="ARBA00022692"/>
    </source>
</evidence>
<evidence type="ECO:0000256" key="3">
    <source>
        <dbReference type="ARBA" id="ARBA00023136"/>
    </source>
</evidence>
<dbReference type="InterPro" id="IPR023395">
    <property type="entry name" value="MCP_dom_sf"/>
</dbReference>
<dbReference type="GO" id="GO:0016020">
    <property type="term" value="C:membrane"/>
    <property type="evidence" value="ECO:0007669"/>
    <property type="project" value="UniProtKB-SubCell"/>
</dbReference>
<accession>A0A0D3KVV5</accession>
<dbReference type="EnsemblProtists" id="EOD39890">
    <property type="protein sequence ID" value="EOD39890"/>
    <property type="gene ID" value="EMIHUDRAFT_446822"/>
</dbReference>
<comment type="subcellular location">
    <subcellularLocation>
        <location evidence="1">Membrane</location>
    </subcellularLocation>
</comment>
<keyword evidence="2" id="KW-0812">Transmembrane</keyword>
<evidence type="ECO:0000313" key="5">
    <source>
        <dbReference type="EnsemblProtists" id="EOD39890"/>
    </source>
</evidence>
<proteinExistence type="predicted"/>
<protein>
    <recommendedName>
        <fullName evidence="7">Mitochondrial carrier protein</fullName>
    </recommendedName>
</protein>
<evidence type="ECO:0000256" key="1">
    <source>
        <dbReference type="ARBA" id="ARBA00004370"/>
    </source>
</evidence>
<dbReference type="PaxDb" id="2903-EOD39890"/>
<dbReference type="HOGENOM" id="CLU_2214943_0_0_1"/>
<evidence type="ECO:0000256" key="4">
    <source>
        <dbReference type="SAM" id="MobiDB-lite"/>
    </source>
</evidence>